<dbReference type="PANTHER" id="PTHR43056">
    <property type="entry name" value="PEPTIDASE S9 PROLYL OLIGOPEPTIDASE"/>
    <property type="match status" value="1"/>
</dbReference>
<dbReference type="NCBIfam" id="TIGR00976">
    <property type="entry name" value="CocE_NonD"/>
    <property type="match status" value="1"/>
</dbReference>
<keyword evidence="1 4" id="KW-0378">Hydrolase</keyword>
<dbReference type="Pfam" id="PF08530">
    <property type="entry name" value="PepX_C"/>
    <property type="match status" value="1"/>
</dbReference>
<dbReference type="SUPFAM" id="SSF53474">
    <property type="entry name" value="alpha/beta-Hydrolases"/>
    <property type="match status" value="1"/>
</dbReference>
<dbReference type="InterPro" id="IPR013736">
    <property type="entry name" value="Xaa-Pro_dipept_C"/>
</dbReference>
<dbReference type="EMBL" id="JBHSTI010000008">
    <property type="protein sequence ID" value="MFC6237636.1"/>
    <property type="molecule type" value="Genomic_DNA"/>
</dbReference>
<evidence type="ECO:0000313" key="5">
    <source>
        <dbReference type="Proteomes" id="UP001596138"/>
    </source>
</evidence>
<dbReference type="PANTHER" id="PTHR43056:SF10">
    <property type="entry name" value="COCE_NOND FAMILY, PUTATIVE (AFU_ORTHOLOGUE AFUA_7G00600)-RELATED"/>
    <property type="match status" value="1"/>
</dbReference>
<comment type="caution">
    <text evidence="4">The sequence shown here is derived from an EMBL/GenBank/DDBJ whole genome shotgun (WGS) entry which is preliminary data.</text>
</comment>
<evidence type="ECO:0000256" key="2">
    <source>
        <dbReference type="SAM" id="MobiDB-lite"/>
    </source>
</evidence>
<dbReference type="InterPro" id="IPR005674">
    <property type="entry name" value="CocE/Ser_esterase"/>
</dbReference>
<dbReference type="InterPro" id="IPR029058">
    <property type="entry name" value="AB_hydrolase_fold"/>
</dbReference>
<feature type="region of interest" description="Disordered" evidence="2">
    <location>
        <begin position="518"/>
        <end position="539"/>
    </location>
</feature>
<keyword evidence="5" id="KW-1185">Reference proteome</keyword>
<dbReference type="GO" id="GO:0016787">
    <property type="term" value="F:hydrolase activity"/>
    <property type="evidence" value="ECO:0007669"/>
    <property type="project" value="UniProtKB-KW"/>
</dbReference>
<evidence type="ECO:0000256" key="1">
    <source>
        <dbReference type="ARBA" id="ARBA00022801"/>
    </source>
</evidence>
<dbReference type="InterPro" id="IPR008979">
    <property type="entry name" value="Galactose-bd-like_sf"/>
</dbReference>
<gene>
    <name evidence="4" type="ORF">ACFQGU_07080</name>
</gene>
<proteinExistence type="predicted"/>
<dbReference type="Gene3D" id="3.40.50.1820">
    <property type="entry name" value="alpha/beta hydrolase"/>
    <property type="match status" value="1"/>
</dbReference>
<dbReference type="Gene3D" id="1.10.3020.10">
    <property type="entry name" value="alpha-amino acid ester hydrolase ( Helical cap domain)"/>
    <property type="match status" value="1"/>
</dbReference>
<reference evidence="5" key="1">
    <citation type="journal article" date="2019" name="Int. J. Syst. Evol. Microbiol.">
        <title>The Global Catalogue of Microorganisms (GCM) 10K type strain sequencing project: providing services to taxonomists for standard genome sequencing and annotation.</title>
        <authorList>
            <consortium name="The Broad Institute Genomics Platform"/>
            <consortium name="The Broad Institute Genome Sequencing Center for Infectious Disease"/>
            <person name="Wu L."/>
            <person name="Ma J."/>
        </authorList>
    </citation>
    <scope>NUCLEOTIDE SEQUENCE [LARGE SCALE GENOMIC DNA]</scope>
    <source>
        <strain evidence="5">CGMCC 4.7317</strain>
    </source>
</reference>
<dbReference type="Proteomes" id="UP001596138">
    <property type="component" value="Unassembled WGS sequence"/>
</dbReference>
<feature type="domain" description="Xaa-Pro dipeptidyl-peptidase C-terminal" evidence="3">
    <location>
        <begin position="290"/>
        <end position="529"/>
    </location>
</feature>
<organism evidence="4 5">
    <name type="scientific">Longivirga aurantiaca</name>
    <dbReference type="NCBI Taxonomy" id="1837743"/>
    <lineage>
        <taxon>Bacteria</taxon>
        <taxon>Bacillati</taxon>
        <taxon>Actinomycetota</taxon>
        <taxon>Actinomycetes</taxon>
        <taxon>Sporichthyales</taxon>
        <taxon>Sporichthyaceae</taxon>
        <taxon>Longivirga</taxon>
    </lineage>
</organism>
<protein>
    <submittedName>
        <fullName evidence="4">CocE/NonD family hydrolase</fullName>
    </submittedName>
</protein>
<evidence type="ECO:0000313" key="4">
    <source>
        <dbReference type="EMBL" id="MFC6237636.1"/>
    </source>
</evidence>
<dbReference type="Pfam" id="PF02129">
    <property type="entry name" value="Peptidase_S15"/>
    <property type="match status" value="1"/>
</dbReference>
<dbReference type="InterPro" id="IPR000383">
    <property type="entry name" value="Xaa-Pro-like_dom"/>
</dbReference>
<dbReference type="InterPro" id="IPR050585">
    <property type="entry name" value="Xaa-Pro_dipeptidyl-ppase/CocE"/>
</dbReference>
<dbReference type="RefSeq" id="WP_386765116.1">
    <property type="nucleotide sequence ID" value="NZ_JBHSTI010000008.1"/>
</dbReference>
<dbReference type="SUPFAM" id="SSF49785">
    <property type="entry name" value="Galactose-binding domain-like"/>
    <property type="match status" value="1"/>
</dbReference>
<sequence length="656" mass="72447">MTSPILEGTKVDAWIPMSDGVFLAITLYVPNAAHGPQPCILEALPYRKDDMTSSYRPEYVRLRDEHAYAVARLDVRGTGSSGGRATDEYPEAEQRDLTEVIAWLAAQEWCDGNIGMYGTSYSGFNSLQMACERPAHLKAVIAIYATDDRHTDDVHYMGGLRRWIDLVDYCHYMTPMNALPPVPAVFGPGWREEWKARIAEHEPWIMTWFENQRDNAYWRHGSVRPAYDRIEVPTMIVAGWADGYRNNTFRTMERLGENGVPRRLLAGPWSHAATSSALPGPRIDLVPEMVTWWDRWLRGVENGIDEQPEAVWYVREFTAPEPDLDVVRGEWRSDVWPSPRSSTVVVPLDARAPYAVKPDIGTAAWISCAGHLPYGQSLDQRHDDADSLTWDVDPSALGAAVPFEIAGNAHVHLSVSADQPVATVAVKLQDVAPDGTSVLVSRGVLNLTRRGGMAAVEPLVPGTAYDVDVEIEAAAYRWLPGHVLRVAVAGADWPNTSAPPLPVTLTVHGGRLELPAYDASGAPEPPDLVPGDETSSESDHGVVWRVERDVLARRTTCVIDHGSAYDAPYGSVVEHYGGRVSVSSRTFEQTAASDVSFRLSFADDGTGNPVSVTTRSVLDVHAGERTYDVRIAMTCSEGDRVVAERRWERQFPRDLA</sequence>
<evidence type="ECO:0000259" key="3">
    <source>
        <dbReference type="SMART" id="SM00939"/>
    </source>
</evidence>
<accession>A0ABW1SYU5</accession>
<dbReference type="Gene3D" id="2.60.120.260">
    <property type="entry name" value="Galactose-binding domain-like"/>
    <property type="match status" value="1"/>
</dbReference>
<dbReference type="SMART" id="SM00939">
    <property type="entry name" value="PepX_C"/>
    <property type="match status" value="1"/>
</dbReference>
<name>A0ABW1SYU5_9ACTN</name>